<dbReference type="SUPFAM" id="SSF53448">
    <property type="entry name" value="Nucleotide-diphospho-sugar transferases"/>
    <property type="match status" value="1"/>
</dbReference>
<reference evidence="1" key="1">
    <citation type="journal article" date="2020" name="Stud. Mycol.">
        <title>101 Dothideomycetes genomes: a test case for predicting lifestyles and emergence of pathogens.</title>
        <authorList>
            <person name="Haridas S."/>
            <person name="Albert R."/>
            <person name="Binder M."/>
            <person name="Bloem J."/>
            <person name="Labutti K."/>
            <person name="Salamov A."/>
            <person name="Andreopoulos B."/>
            <person name="Baker S."/>
            <person name="Barry K."/>
            <person name="Bills G."/>
            <person name="Bluhm B."/>
            <person name="Cannon C."/>
            <person name="Castanera R."/>
            <person name="Culley D."/>
            <person name="Daum C."/>
            <person name="Ezra D."/>
            <person name="Gonzalez J."/>
            <person name="Henrissat B."/>
            <person name="Kuo A."/>
            <person name="Liang C."/>
            <person name="Lipzen A."/>
            <person name="Lutzoni F."/>
            <person name="Magnuson J."/>
            <person name="Mondo S."/>
            <person name="Nolan M."/>
            <person name="Ohm R."/>
            <person name="Pangilinan J."/>
            <person name="Park H.-J."/>
            <person name="Ramirez L."/>
            <person name="Alfaro M."/>
            <person name="Sun H."/>
            <person name="Tritt A."/>
            <person name="Yoshinaga Y."/>
            <person name="Zwiers L.-H."/>
            <person name="Turgeon B."/>
            <person name="Goodwin S."/>
            <person name="Spatafora J."/>
            <person name="Crous P."/>
            <person name="Grigoriev I."/>
        </authorList>
    </citation>
    <scope>NUCLEOTIDE SEQUENCE</scope>
    <source>
        <strain evidence="1">CBS 107.79</strain>
    </source>
</reference>
<evidence type="ECO:0000313" key="1">
    <source>
        <dbReference type="EMBL" id="KAF1974888.1"/>
    </source>
</evidence>
<dbReference type="Proteomes" id="UP000800036">
    <property type="component" value="Unassembled WGS sequence"/>
</dbReference>
<dbReference type="Gene3D" id="3.90.550.20">
    <property type="match status" value="1"/>
</dbReference>
<dbReference type="AlphaFoldDB" id="A0A6A5VDJ5"/>
<evidence type="ECO:0008006" key="3">
    <source>
        <dbReference type="Google" id="ProtNLM"/>
    </source>
</evidence>
<organism evidence="1 2">
    <name type="scientific">Bimuria novae-zelandiae CBS 107.79</name>
    <dbReference type="NCBI Taxonomy" id="1447943"/>
    <lineage>
        <taxon>Eukaryota</taxon>
        <taxon>Fungi</taxon>
        <taxon>Dikarya</taxon>
        <taxon>Ascomycota</taxon>
        <taxon>Pezizomycotina</taxon>
        <taxon>Dothideomycetes</taxon>
        <taxon>Pleosporomycetidae</taxon>
        <taxon>Pleosporales</taxon>
        <taxon>Massarineae</taxon>
        <taxon>Didymosphaeriaceae</taxon>
        <taxon>Bimuria</taxon>
    </lineage>
</organism>
<keyword evidence="2" id="KW-1185">Reference proteome</keyword>
<dbReference type="InterPro" id="IPR029044">
    <property type="entry name" value="Nucleotide-diphossugar_trans"/>
</dbReference>
<protein>
    <recommendedName>
        <fullName evidence="3">Capsule polysaccharide biosynthesis protein</fullName>
    </recommendedName>
</protein>
<dbReference type="EMBL" id="ML976673">
    <property type="protein sequence ID" value="KAF1974888.1"/>
    <property type="molecule type" value="Genomic_DNA"/>
</dbReference>
<evidence type="ECO:0000313" key="2">
    <source>
        <dbReference type="Proteomes" id="UP000800036"/>
    </source>
</evidence>
<accession>A0A6A5VDJ5</accession>
<proteinExistence type="predicted"/>
<dbReference type="InterPro" id="IPR008441">
    <property type="entry name" value="AfumC-like_glycosyl_Trfase"/>
</dbReference>
<dbReference type="GO" id="GO:0016757">
    <property type="term" value="F:glycosyltransferase activity"/>
    <property type="evidence" value="ECO:0007669"/>
    <property type="project" value="InterPro"/>
</dbReference>
<name>A0A6A5VDJ5_9PLEO</name>
<sequence length="413" mass="46245">MESPAYPLPPSVHALPPSSLDLRPDAQIDHAILHPGPITSEKNIWFFWHTGFTHMHPYTRRNIRAWHRRFSRSGWTIRVLDRQPSSPLNIENFLDVNDEATFPRAFTEGVIGGEYAAQHTSDLVRWPLLLKYGGVYADVGLMQIGDLDGLWNATIGDPASPWEVVSYNAGGPSSRSLTNYFLCAGKDNALFARCHKLLLLLWAADGGKSSTDGMCDSPLLKGVPNMGGTFSVPGIVQEDGTRIEAADVGRLLTDYIIQGQAMTMVMSCVDEDDGWDGPKYCAEHVYAVEYMQGSQLINEFTAWDGEKAFRLMSLPLPKEEEEESEEQREARLIVEGCLSRSFGFKLAHGLIIKVLGQTLGSLWRANEGADDVPGTYAHWLRHGTMYWCPDELPERQEWQVEEPIKRGPLLREN</sequence>
<gene>
    <name evidence="1" type="ORF">BU23DRAFT_460615</name>
</gene>
<dbReference type="OrthoDB" id="409543at2759"/>
<dbReference type="Pfam" id="PF05704">
    <property type="entry name" value="Caps_synth"/>
    <property type="match status" value="1"/>
</dbReference>